<dbReference type="RefSeq" id="YP_007674918.1">
    <property type="nucleotide sequence ID" value="NC_020853.1"/>
</dbReference>
<dbReference type="KEGG" id="vg:15011490"/>
<dbReference type="GO" id="GO:0098009">
    <property type="term" value="C:viral terminase, large subunit"/>
    <property type="evidence" value="ECO:0007669"/>
    <property type="project" value="UniProtKB-UniRule"/>
</dbReference>
<evidence type="ECO:0000256" key="1">
    <source>
        <dbReference type="HAMAP-Rule" id="MF_04144"/>
    </source>
</evidence>
<keyword evidence="1" id="KW-0479">Metal-binding</keyword>
<dbReference type="HAMAP" id="MF_04144">
    <property type="entry name" value="TERL_LAMBDA"/>
    <property type="match status" value="1"/>
</dbReference>
<keyword evidence="1" id="KW-0540">Nuclease</keyword>
<evidence type="ECO:0000259" key="3">
    <source>
        <dbReference type="Pfam" id="PF20454"/>
    </source>
</evidence>
<dbReference type="InterPro" id="IPR046454">
    <property type="entry name" value="GpA_endonuclease"/>
</dbReference>
<dbReference type="InterPro" id="IPR008866">
    <property type="entry name" value="Phage_lambda_GpA-like"/>
</dbReference>
<dbReference type="GO" id="GO:0046872">
    <property type="term" value="F:metal ion binding"/>
    <property type="evidence" value="ECO:0007669"/>
    <property type="project" value="UniProtKB-UniRule"/>
</dbReference>
<dbReference type="GO" id="GO:0030430">
    <property type="term" value="C:host cell cytoplasm"/>
    <property type="evidence" value="ECO:0007669"/>
    <property type="project" value="UniProtKB-SubCell"/>
</dbReference>
<dbReference type="GO" id="GO:0019073">
    <property type="term" value="P:viral DNA genome packaging"/>
    <property type="evidence" value="ECO:0007669"/>
    <property type="project" value="UniProtKB-UniRule"/>
</dbReference>
<sequence>MRYQSIEAMLLSTAAAIRPPERLSVSEAAEKYRIVNNPGSYVGPWMNSTAPYLVEIMDMLQSTDVTAVIFAGPARCGKSDIFFNWLEYTAICDPADMMVVHMKQATARDWSIGDLRKTFRSNPALNDCVVPGRQNMNVHDIHFMSGMRLLVKWPTITELSGKTVPRVWFMDYDRMDNDVDQEGPPFDLGRKRTQTFGRYGMTVAEASPGYEVEKAGWRGETPHEAPPTKGILSLYNRGDRRRLYWFCASCSEPFEPDFKHLDYPDLDDHMSAAAQATMACPMCGFKHTHEAGPGQPGKHGLNQKARWVPDGMTIMPDGELVGTPARSDIASFWLKGPAAAFATWQELVFKFLKAMEAYEKTGDAGALKATINLDQGLPYTPIALSGDLLPEMLEDRADPMTEHGFVAPDIRFLIASIDVQKNHFVVQVMGVKPDGDVVIVDRFSIKQSRRRSDDDSSQFLWVNPATYLEDWKILIEEVIEKTYELDDGTGRHMMIKAIACDSGGKEGVTVKAYEFWRYLRDEHEGDHHARFQLVKGASNKEAPRVRITYPDAERQDRKAAARGQVPVMMINTNMLKDMVYAMLMRTEPGGGMVTYPNWLPSWFYSELVAENRTAKGWEKPSSSTRNEAFDLMVYAMAIALHQRFGNLENIDWAEPPIWAEGWDENSMVFSPSDEARPYESKAPSYDLAALGEGLG</sequence>
<keyword evidence="1" id="KW-0255">Endonuclease</keyword>
<dbReference type="InterPro" id="IPR046453">
    <property type="entry name" value="GpA_ATPase"/>
</dbReference>
<organism evidence="4 5">
    <name type="scientific">Loktanella phage pCB2051-A</name>
    <dbReference type="NCBI Taxonomy" id="754044"/>
    <lineage>
        <taxon>Viruses</taxon>
        <taxon>Duplodnaviria</taxon>
        <taxon>Heunggongvirae</taxon>
        <taxon>Uroviricota</taxon>
        <taxon>Caudoviricetes</taxon>
        <taxon>Casjensviridae</taxon>
        <taxon>Broinstvirus</taxon>
        <taxon>Broinstvirus pCB2051A</taxon>
    </lineage>
</organism>
<keyword evidence="1" id="KW-1188">Viral release from host cell</keyword>
<keyword evidence="1" id="KW-0231">Viral genome packaging</keyword>
<evidence type="ECO:0000259" key="2">
    <source>
        <dbReference type="Pfam" id="PF05876"/>
    </source>
</evidence>
<comment type="similarity">
    <text evidence="1">Belongs to the lambdavirus large terminase family.</text>
</comment>
<dbReference type="EC" id="3.6.4.-" evidence="1"/>
<dbReference type="GO" id="GO:0009036">
    <property type="term" value="F:type II site-specific deoxyribonuclease activity"/>
    <property type="evidence" value="ECO:0007669"/>
    <property type="project" value="UniProtKB-UniRule"/>
</dbReference>
<keyword evidence="1" id="KW-1035">Host cytoplasm</keyword>
<evidence type="ECO:0000313" key="5">
    <source>
        <dbReference type="Proteomes" id="UP000201389"/>
    </source>
</evidence>
<feature type="binding site" evidence="1">
    <location>
        <position position="418"/>
    </location>
    <ligand>
        <name>Mg(2+)</name>
        <dbReference type="ChEBI" id="CHEBI:18420"/>
        <note>catalytic; for nuclease activity</note>
    </ligand>
</feature>
<accession>M4QRH8</accession>
<comment type="caution">
    <text evidence="1">Lacks conserved residue(s) required for the propagation of feature annotation.</text>
</comment>
<proteinExistence type="inferred from homology"/>
<comment type="function">
    <text evidence="1">The terminase large subunit acts as an ATP driven molecular motor necessary for viral DNA translocation into empty capsids and as an endonuclease that cuts the viral genome from the concetamer to initiate and to end the packaging reaction. The terminase lies at a unique vertex of the procapsid and is composed of two subunits, a small terminase subunit involved in viral DNA recognition, and a large terminase subunit possessing endonucleolytic and ATPase activities (DNA maturation and packaging). The endonuclease activity cleaves the viral DNA generating 5'overhangs. The strand separation activity separates the cohesive ends generating the single-stranded 'sticky' ends of the mature genome. The DNA-terminase complex binds to the portal of the procapsid thereby activating the translocase activity of the terminase. The terminase packages the viral DNA into the procapsid until the next concatemer reaches the complex. The downstream site is then cut generating the mature right end of the genome, the heterotrimer undocks from the DNA-filled head and remains bound to the left end of concatemer's next genome.</text>
</comment>
<name>M4QRH8_9CAUD</name>
<reference evidence="4 5" key="1">
    <citation type="submission" date="2010-10" db="EMBL/GenBank/DDBJ databases">
        <title>The Genome Sequence of Loktanella phage pCB2051-A.</title>
        <authorList>
            <consortium name="The Broad Institute Genome Sequencing Platform"/>
            <person name="Henn M.R."/>
            <person name="Buchan A."/>
            <person name="Levin J."/>
            <person name="Malboeuf C."/>
            <person name="Casali M."/>
            <person name="Russ C."/>
            <person name="Lennon N."/>
            <person name="Chapman S.B."/>
            <person name="Erlich R."/>
            <person name="Young S.K."/>
            <person name="Yandava C."/>
            <person name="Zeng Q."/>
            <person name="Alvarado L."/>
            <person name="Anderson S."/>
            <person name="Berlin A."/>
            <person name="Chen Z."/>
            <person name="Freedman E."/>
            <person name="Gellesch M."/>
            <person name="Goldberg J."/>
            <person name="Green L."/>
            <person name="Griggs A."/>
            <person name="Gujja S."/>
            <person name="Heilman E.R."/>
            <person name="Heiman D."/>
            <person name="Hollinger A."/>
            <person name="Howarth C."/>
            <person name="Larson L."/>
            <person name="Mehta T."/>
            <person name="Pearson M."/>
            <person name="Roberts A."/>
            <person name="Ryan E."/>
            <person name="Saif S."/>
            <person name="Shea T."/>
            <person name="Shenoy N."/>
            <person name="Sisk P."/>
            <person name="Stolte C."/>
            <person name="Sykes S."/>
            <person name="White J."/>
            <person name="Haas B."/>
            <person name="Nusbaum C."/>
            <person name="Birren B."/>
        </authorList>
    </citation>
    <scope>NUCLEOTIDE SEQUENCE [LARGE SCALE GENOMIC DNA]</scope>
    <source>
        <strain evidence="5">pCB2051-A</strain>
    </source>
</reference>
<comment type="cofactor">
    <cofactor evidence="1">
        <name>Mg(2+)</name>
        <dbReference type="ChEBI" id="CHEBI:18420"/>
    </cofactor>
</comment>
<dbReference type="GO" id="GO:0016887">
    <property type="term" value="F:ATP hydrolysis activity"/>
    <property type="evidence" value="ECO:0007669"/>
    <property type="project" value="UniProtKB-UniRule"/>
</dbReference>
<dbReference type="EMBL" id="HQ632859">
    <property type="protein sequence ID" value="AGH31458.1"/>
    <property type="molecule type" value="Genomic_DNA"/>
</dbReference>
<comment type="domain">
    <text evidence="1">The N-terminus is involved in the formation of the heterotrimer with the small subunit. The N-terminus part contains the translocase activity involved in DNA packaging. At the N-terminus, there is a high affinity ATPase center that is probably needed for the packaging activity. The Walker A motif of the ATPase center is responsible for interacting with the ATP phosphate and the Q motif governs force generation and the interaction with DNA. The C-terminus contains the site specific endonuclease (cos-cleavage) and strand separation activities required for genome maturation. A second ATPase catalytic site regulates the genome maturation. The C-terminus very end is involved in binding to the procapsid. Contains a basic leucine zipper (bZIP) that may be involved in the formation of the terminase.</text>
</comment>
<feature type="domain" description="Phage terminase large subunit GpA ATPase" evidence="2">
    <location>
        <begin position="42"/>
        <end position="290"/>
    </location>
</feature>
<keyword evidence="1" id="KW-0547">Nucleotide-binding</keyword>
<dbReference type="PANTHER" id="PTHR34413">
    <property type="entry name" value="PROPHAGE TAIL FIBER ASSEMBLY PROTEIN HOMOLOG TFAE-RELATED-RELATED"/>
    <property type="match status" value="1"/>
</dbReference>
<comment type="subcellular location">
    <subcellularLocation>
        <location evidence="1">Host cytoplasm</location>
    </subcellularLocation>
    <text evidence="1">The terminase lies at a unique vertex of the procapsid during viral DNA packaging.</text>
</comment>
<dbReference type="EC" id="3.1.21.4" evidence="1"/>
<gene>
    <name evidence="4" type="ORF">LOKG_00021</name>
</gene>
<evidence type="ECO:0000313" key="4">
    <source>
        <dbReference type="EMBL" id="AGH31458.1"/>
    </source>
</evidence>
<dbReference type="InterPro" id="IPR051220">
    <property type="entry name" value="TFA_Chaperone"/>
</dbReference>
<protein>
    <recommendedName>
        <fullName evidence="1">Terminase, large subunit</fullName>
    </recommendedName>
    <alternativeName>
        <fullName evidence="1">DNA-packaging protein</fullName>
    </alternativeName>
    <alternativeName>
        <fullName evidence="1">Large terminase protein</fullName>
    </alternativeName>
    <domain>
        <recommendedName>
            <fullName evidence="1">Endonuclease</fullName>
            <ecNumber evidence="1">3.1.21.4</ecNumber>
        </recommendedName>
    </domain>
    <domain>
        <recommendedName>
            <fullName evidence="1">ATPase</fullName>
            <ecNumber evidence="1">3.6.4.-</ecNumber>
        </recommendedName>
    </domain>
</protein>
<keyword evidence="1" id="KW-0460">Magnesium</keyword>
<comment type="catalytic activity">
    <reaction evidence="1">
        <text>Endonucleolytic cleavage of DNA to give specific double-stranded fragments with terminal 5'-phosphates.</text>
        <dbReference type="EC" id="3.1.21.4"/>
    </reaction>
</comment>
<comment type="subunit">
    <text evidence="1">Interacts (via N-terminus) with the terminase small subunit (via C-terminus); the active complex is probably heterooligomeric. Interacts (via C-terminus) with the portal protein; this interaction allows the packaging of viral DNA.</text>
</comment>
<dbReference type="GeneID" id="15011490"/>
<keyword evidence="1" id="KW-0067">ATP-binding</keyword>
<keyword evidence="1" id="KW-0378">Hydrolase</keyword>
<feature type="domain" description="Terminase large subunit GpA endonuclease" evidence="3">
    <location>
        <begin position="329"/>
        <end position="644"/>
    </location>
</feature>
<keyword evidence="5" id="KW-1185">Reference proteome</keyword>
<dbReference type="Pfam" id="PF05876">
    <property type="entry name" value="GpA_ATPase"/>
    <property type="match status" value="1"/>
</dbReference>
<dbReference type="Pfam" id="PF20454">
    <property type="entry name" value="GpA_nuclease"/>
    <property type="match status" value="1"/>
</dbReference>
<dbReference type="GO" id="GO:0005524">
    <property type="term" value="F:ATP binding"/>
    <property type="evidence" value="ECO:0007669"/>
    <property type="project" value="UniProtKB-UniRule"/>
</dbReference>
<dbReference type="Proteomes" id="UP000201389">
    <property type="component" value="Segment"/>
</dbReference>
<dbReference type="PANTHER" id="PTHR34413:SF2">
    <property type="entry name" value="PROPHAGE TAIL FIBER ASSEMBLY PROTEIN HOMOLOG TFAE-RELATED"/>
    <property type="match status" value="1"/>
</dbReference>
<dbReference type="OrthoDB" id="1023at10239"/>